<accession>A0ABU6XQ10</accession>
<feature type="region of interest" description="Disordered" evidence="1">
    <location>
        <begin position="69"/>
        <end position="135"/>
    </location>
</feature>
<protein>
    <submittedName>
        <fullName evidence="2">Uncharacterized protein</fullName>
    </submittedName>
</protein>
<name>A0ABU6XQ10_9FABA</name>
<evidence type="ECO:0000313" key="3">
    <source>
        <dbReference type="Proteomes" id="UP001341840"/>
    </source>
</evidence>
<organism evidence="2 3">
    <name type="scientific">Stylosanthes scabra</name>
    <dbReference type="NCBI Taxonomy" id="79078"/>
    <lineage>
        <taxon>Eukaryota</taxon>
        <taxon>Viridiplantae</taxon>
        <taxon>Streptophyta</taxon>
        <taxon>Embryophyta</taxon>
        <taxon>Tracheophyta</taxon>
        <taxon>Spermatophyta</taxon>
        <taxon>Magnoliopsida</taxon>
        <taxon>eudicotyledons</taxon>
        <taxon>Gunneridae</taxon>
        <taxon>Pentapetalae</taxon>
        <taxon>rosids</taxon>
        <taxon>fabids</taxon>
        <taxon>Fabales</taxon>
        <taxon>Fabaceae</taxon>
        <taxon>Papilionoideae</taxon>
        <taxon>50 kb inversion clade</taxon>
        <taxon>dalbergioids sensu lato</taxon>
        <taxon>Dalbergieae</taxon>
        <taxon>Pterocarpus clade</taxon>
        <taxon>Stylosanthes</taxon>
    </lineage>
</organism>
<reference evidence="2 3" key="1">
    <citation type="journal article" date="2023" name="Plants (Basel)">
        <title>Bridging the Gap: Combining Genomics and Transcriptomics Approaches to Understand Stylosanthes scabra, an Orphan Legume from the Brazilian Caatinga.</title>
        <authorList>
            <person name="Ferreira-Neto J.R.C."/>
            <person name="da Silva M.D."/>
            <person name="Binneck E."/>
            <person name="de Melo N.F."/>
            <person name="da Silva R.H."/>
            <person name="de Melo A.L.T.M."/>
            <person name="Pandolfi V."/>
            <person name="Bustamante F.O."/>
            <person name="Brasileiro-Vidal A.C."/>
            <person name="Benko-Iseppon A.M."/>
        </authorList>
    </citation>
    <scope>NUCLEOTIDE SEQUENCE [LARGE SCALE GENOMIC DNA]</scope>
    <source>
        <tissue evidence="2">Leaves</tissue>
    </source>
</reference>
<evidence type="ECO:0000256" key="1">
    <source>
        <dbReference type="SAM" id="MobiDB-lite"/>
    </source>
</evidence>
<feature type="compositionally biased region" description="Polar residues" evidence="1">
    <location>
        <begin position="113"/>
        <end position="127"/>
    </location>
</feature>
<evidence type="ECO:0000313" key="2">
    <source>
        <dbReference type="EMBL" id="MED6199997.1"/>
    </source>
</evidence>
<keyword evidence="3" id="KW-1185">Reference proteome</keyword>
<sequence>MLVNALLLVGNDIPLFCGSSYCSLLLDRSGYCSLHHVSGLRGLYLHPILTPYYLYHGYHTQAYGRLGEAQQHPLPSSHRATANPEPWSCHSLSGLEKVSHQEASDGMHPQEPGTFSQPYTTTLNNPQMARDHRPE</sequence>
<gene>
    <name evidence="2" type="ORF">PIB30_081083</name>
</gene>
<proteinExistence type="predicted"/>
<comment type="caution">
    <text evidence="2">The sequence shown here is derived from an EMBL/GenBank/DDBJ whole genome shotgun (WGS) entry which is preliminary data.</text>
</comment>
<dbReference type="Proteomes" id="UP001341840">
    <property type="component" value="Unassembled WGS sequence"/>
</dbReference>
<dbReference type="EMBL" id="JASCZI010212649">
    <property type="protein sequence ID" value="MED6199997.1"/>
    <property type="molecule type" value="Genomic_DNA"/>
</dbReference>